<dbReference type="EMBL" id="BAAAMN010000053">
    <property type="protein sequence ID" value="GAA2044434.1"/>
    <property type="molecule type" value="Genomic_DNA"/>
</dbReference>
<dbReference type="PANTHER" id="PTHR42760">
    <property type="entry name" value="SHORT-CHAIN DEHYDROGENASES/REDUCTASES FAMILY MEMBER"/>
    <property type="match status" value="1"/>
</dbReference>
<sequence>MTSKTSVLPVPTGAVMAVTGGASGLGRASAEAWIAGGGRVVVMDINKDAIGTTVEELGERARGVVADVTSKASVDAAIESVAKIEGQLDALVCCAGNALPVDSATMTDEQFDSLLQIHLNGTMRCARAAYPLLKASQGTIVTVSSVAGSHGMPRRASYNTVKHGLIGLTKSLAVEWAPDGIRTNAVAPGYTRTPFNQQLIDEGKLDMDPTVARIPMDRWAEPQEMANPIVFLSTEASSFVNGHTLFVDGGMTIAGDWY</sequence>
<organism evidence="2 3">
    <name type="scientific">Yaniella flava</name>
    <dbReference type="NCBI Taxonomy" id="287930"/>
    <lineage>
        <taxon>Bacteria</taxon>
        <taxon>Bacillati</taxon>
        <taxon>Actinomycetota</taxon>
        <taxon>Actinomycetes</taxon>
        <taxon>Micrococcales</taxon>
        <taxon>Micrococcaceae</taxon>
        <taxon>Yaniella</taxon>
    </lineage>
</organism>
<dbReference type="Pfam" id="PF13561">
    <property type="entry name" value="adh_short_C2"/>
    <property type="match status" value="1"/>
</dbReference>
<comment type="similarity">
    <text evidence="1">Belongs to the short-chain dehydrogenases/reductases (SDR) family.</text>
</comment>
<dbReference type="Gene3D" id="3.40.50.720">
    <property type="entry name" value="NAD(P)-binding Rossmann-like Domain"/>
    <property type="match status" value="1"/>
</dbReference>
<comment type="caution">
    <text evidence="2">The sequence shown here is derived from an EMBL/GenBank/DDBJ whole genome shotgun (WGS) entry which is preliminary data.</text>
</comment>
<dbReference type="InterPro" id="IPR036291">
    <property type="entry name" value="NAD(P)-bd_dom_sf"/>
</dbReference>
<evidence type="ECO:0008006" key="4">
    <source>
        <dbReference type="Google" id="ProtNLM"/>
    </source>
</evidence>
<dbReference type="PRINTS" id="PR00080">
    <property type="entry name" value="SDRFAMILY"/>
</dbReference>
<dbReference type="SUPFAM" id="SSF51735">
    <property type="entry name" value="NAD(P)-binding Rossmann-fold domains"/>
    <property type="match status" value="1"/>
</dbReference>
<proteinExistence type="inferred from homology"/>
<dbReference type="Proteomes" id="UP001501461">
    <property type="component" value="Unassembled WGS sequence"/>
</dbReference>
<dbReference type="PANTHER" id="PTHR42760:SF40">
    <property type="entry name" value="3-OXOACYL-[ACYL-CARRIER-PROTEIN] REDUCTASE, CHLOROPLASTIC"/>
    <property type="match status" value="1"/>
</dbReference>
<accession>A0ABP5GDB7</accession>
<keyword evidence="3" id="KW-1185">Reference proteome</keyword>
<dbReference type="CDD" id="cd05233">
    <property type="entry name" value="SDR_c"/>
    <property type="match status" value="1"/>
</dbReference>
<evidence type="ECO:0000256" key="1">
    <source>
        <dbReference type="ARBA" id="ARBA00006484"/>
    </source>
</evidence>
<dbReference type="PRINTS" id="PR00081">
    <property type="entry name" value="GDHRDH"/>
</dbReference>
<protein>
    <recommendedName>
        <fullName evidence="4">SDR family oxidoreductase</fullName>
    </recommendedName>
</protein>
<name>A0ABP5GDB7_9MICC</name>
<evidence type="ECO:0000313" key="3">
    <source>
        <dbReference type="Proteomes" id="UP001501461"/>
    </source>
</evidence>
<evidence type="ECO:0000313" key="2">
    <source>
        <dbReference type="EMBL" id="GAA2044434.1"/>
    </source>
</evidence>
<reference evidence="3" key="1">
    <citation type="journal article" date="2019" name="Int. J. Syst. Evol. Microbiol.">
        <title>The Global Catalogue of Microorganisms (GCM) 10K type strain sequencing project: providing services to taxonomists for standard genome sequencing and annotation.</title>
        <authorList>
            <consortium name="The Broad Institute Genomics Platform"/>
            <consortium name="The Broad Institute Genome Sequencing Center for Infectious Disease"/>
            <person name="Wu L."/>
            <person name="Ma J."/>
        </authorList>
    </citation>
    <scope>NUCLEOTIDE SEQUENCE [LARGE SCALE GENOMIC DNA]</scope>
    <source>
        <strain evidence="3">JCM 13595</strain>
    </source>
</reference>
<gene>
    <name evidence="2" type="ORF">GCM10009720_26710</name>
</gene>
<dbReference type="InterPro" id="IPR002347">
    <property type="entry name" value="SDR_fam"/>
</dbReference>
<dbReference type="RefSeq" id="WP_343959581.1">
    <property type="nucleotide sequence ID" value="NZ_BAAAMN010000053.1"/>
</dbReference>